<protein>
    <submittedName>
        <fullName evidence="7">Cytochrome c heme lyase subunit CcmH</fullName>
    </submittedName>
</protein>
<dbReference type="InterPro" id="IPR051263">
    <property type="entry name" value="C-type_cytochrome_biogenesis"/>
</dbReference>
<reference evidence="7 8" key="1">
    <citation type="journal article" date="2012" name="PLoS ONE">
        <title>Edwardsiella comparative phylogenomics reveal the new intra/inter-species taxonomic relationships, virulence evolution and niche adaptation mechanisms.</title>
        <authorList>
            <person name="Yang M."/>
            <person name="Lv Y."/>
            <person name="Xiao J."/>
            <person name="Wu H."/>
            <person name="Zheng H."/>
            <person name="Liu Q."/>
            <person name="Zhang Y."/>
            <person name="Wang Q."/>
        </authorList>
    </citation>
    <scope>NUCLEOTIDE SEQUENCE [LARGE SCALE GENOMIC DNA]</scope>
    <source>
        <strain evidence="8">080813</strain>
    </source>
</reference>
<evidence type="ECO:0000256" key="2">
    <source>
        <dbReference type="ARBA" id="ARBA00022737"/>
    </source>
</evidence>
<evidence type="ECO:0000256" key="3">
    <source>
        <dbReference type="ARBA" id="ARBA00022748"/>
    </source>
</evidence>
<keyword evidence="2" id="KW-0677">Repeat</keyword>
<comment type="subcellular location">
    <subcellularLocation>
        <location evidence="1">Cell envelope</location>
    </subcellularLocation>
</comment>
<feature type="domain" description="Cytochrome c-type biogenesis protein H TPR" evidence="6">
    <location>
        <begin position="116"/>
        <end position="273"/>
    </location>
</feature>
<dbReference type="Proteomes" id="UP000028681">
    <property type="component" value="Chromosome"/>
</dbReference>
<dbReference type="RefSeq" id="WP_081854045.1">
    <property type="nucleotide sequence ID" value="NZ_CP006664.1"/>
</dbReference>
<dbReference type="GO" id="GO:0017004">
    <property type="term" value="P:cytochrome complex assembly"/>
    <property type="evidence" value="ECO:0007669"/>
    <property type="project" value="UniProtKB-KW"/>
</dbReference>
<dbReference type="GO" id="GO:0016829">
    <property type="term" value="F:lyase activity"/>
    <property type="evidence" value="ECO:0007669"/>
    <property type="project" value="UniProtKB-KW"/>
</dbReference>
<name>A0A076LML9_9GAMM</name>
<dbReference type="NCBIfam" id="TIGR03142">
    <property type="entry name" value="cytochro_ccmI"/>
    <property type="match status" value="1"/>
</dbReference>
<organism evidence="7 8">
    <name type="scientific">Edwardsiella anguillarum ET080813</name>
    <dbReference type="NCBI Taxonomy" id="667120"/>
    <lineage>
        <taxon>Bacteria</taxon>
        <taxon>Pseudomonadati</taxon>
        <taxon>Pseudomonadota</taxon>
        <taxon>Gammaproteobacteria</taxon>
        <taxon>Enterobacterales</taxon>
        <taxon>Hafniaceae</taxon>
        <taxon>Edwardsiella</taxon>
    </lineage>
</organism>
<dbReference type="PANTHER" id="PTHR47870:SF2">
    <property type="entry name" value="FORMATE-DEPENDENT NITRITE REDUCTASE COMPLEX SUBUNIT NRFF"/>
    <property type="match status" value="1"/>
</dbReference>
<keyword evidence="7" id="KW-0456">Lyase</keyword>
<dbReference type="InterPro" id="IPR056413">
    <property type="entry name" value="TPR_CcmH_CycH"/>
</dbReference>
<evidence type="ECO:0000259" key="6">
    <source>
        <dbReference type="Pfam" id="PF23914"/>
    </source>
</evidence>
<dbReference type="SUPFAM" id="SSF48452">
    <property type="entry name" value="TPR-like"/>
    <property type="match status" value="1"/>
</dbReference>
<dbReference type="EMBL" id="CP006664">
    <property type="protein sequence ID" value="AIJ06964.1"/>
    <property type="molecule type" value="Genomic_DNA"/>
</dbReference>
<evidence type="ECO:0000256" key="4">
    <source>
        <dbReference type="ARBA" id="ARBA00022803"/>
    </source>
</evidence>
<dbReference type="InterPro" id="IPR056412">
    <property type="entry name" value="Ig_CycH"/>
</dbReference>
<dbReference type="InterPro" id="IPR011990">
    <property type="entry name" value="TPR-like_helical_dom_sf"/>
</dbReference>
<dbReference type="GO" id="GO:0005886">
    <property type="term" value="C:plasma membrane"/>
    <property type="evidence" value="ECO:0007669"/>
    <property type="project" value="TreeGrafter"/>
</dbReference>
<dbReference type="Pfam" id="PF23914">
    <property type="entry name" value="TPR_CcmH_CycH"/>
    <property type="match status" value="1"/>
</dbReference>
<dbReference type="InterPro" id="IPR017560">
    <property type="entry name" value="Cyt_c_biogenesis_CcmI"/>
</dbReference>
<keyword evidence="4" id="KW-0802">TPR repeat</keyword>
<dbReference type="PANTHER" id="PTHR47870">
    <property type="entry name" value="CYTOCHROME C-TYPE BIOGENESIS PROTEIN CCMH"/>
    <property type="match status" value="1"/>
</dbReference>
<sequence>MITFWLIVILLLAAAAALFLIPALRTPRGDDGADRDRLNTQLYHQRLRELEQDEAQGLVEGHAEMLTDLQHNLLNDVPKQAEQRAQPIGRWALLPGVLVLVGLSLGFYLKTGGWSQVAEWRRVMTQLPQLRERVMHEDQKPLDREELTRLGLGLRTELQSHPDNVADWVMLGRIGMALNNATTATQAFAHAYKLAPGEPEVALGYAEVLTRSSDEQDNRDAAALLRRLLSQDHQNTRVLSLLAFNAFEQGEFRQAIGAWEMMLKLLPPDDRRRDMIERSIAQARVQAGIDAAQVRVDISMDPALERQLPSGSQLMITLTDGNSPLPVAVKRLPLGHFPQSVTLSDGDAMMPERLLSSLAQFSIRARVVPPGAGGADGQSDVFGESAVLPYTSGKTVAITLSRQAP</sequence>
<dbReference type="Gene3D" id="1.25.40.10">
    <property type="entry name" value="Tetratricopeptide repeat domain"/>
    <property type="match status" value="1"/>
</dbReference>
<gene>
    <name evidence="7" type="primary">ccmH</name>
    <name evidence="7" type="ORF">ETEE_0486</name>
</gene>
<evidence type="ECO:0000256" key="1">
    <source>
        <dbReference type="ARBA" id="ARBA00004196"/>
    </source>
</evidence>
<evidence type="ECO:0000313" key="8">
    <source>
        <dbReference type="Proteomes" id="UP000028681"/>
    </source>
</evidence>
<proteinExistence type="predicted"/>
<dbReference type="GeneID" id="33938256"/>
<evidence type="ECO:0000259" key="5">
    <source>
        <dbReference type="Pfam" id="PF23892"/>
    </source>
</evidence>
<accession>A0A076LML9</accession>
<feature type="domain" description="Cytochrome c-type biogenesis protein H Ig-like" evidence="5">
    <location>
        <begin position="294"/>
        <end position="399"/>
    </location>
</feature>
<evidence type="ECO:0000313" key="7">
    <source>
        <dbReference type="EMBL" id="AIJ06964.1"/>
    </source>
</evidence>
<keyword evidence="3" id="KW-0201">Cytochrome c-type biogenesis</keyword>
<dbReference type="AlphaFoldDB" id="A0A076LML9"/>
<dbReference type="GO" id="GO:0030313">
    <property type="term" value="C:cell envelope"/>
    <property type="evidence" value="ECO:0007669"/>
    <property type="project" value="UniProtKB-SubCell"/>
</dbReference>
<dbReference type="Pfam" id="PF23892">
    <property type="entry name" value="Ig_CycH"/>
    <property type="match status" value="1"/>
</dbReference>
<dbReference type="HOGENOM" id="CLU_036074_1_1_6"/>
<dbReference type="KEGG" id="ete:ETEE_0486"/>